<dbReference type="PANTHER" id="PTHR47990">
    <property type="entry name" value="2-OXOGLUTARATE (2OG) AND FE(II)-DEPENDENT OXYGENASE SUPERFAMILY PROTEIN-RELATED"/>
    <property type="match status" value="1"/>
</dbReference>
<dbReference type="EMBL" id="NPIC01000003">
    <property type="protein sequence ID" value="RDL37959.1"/>
    <property type="molecule type" value="Genomic_DNA"/>
</dbReference>
<dbReference type="OrthoDB" id="288590at2759"/>
<proteinExistence type="inferred from homology"/>
<dbReference type="InterPro" id="IPR050231">
    <property type="entry name" value="Iron_ascorbate_oxido_reductase"/>
</dbReference>
<dbReference type="InterPro" id="IPR027443">
    <property type="entry name" value="IPNS-like_sf"/>
</dbReference>
<comment type="similarity">
    <text evidence="1">Belongs to the iron/ascorbate-dependent oxidoreductase family.</text>
</comment>
<dbReference type="Proteomes" id="UP000254866">
    <property type="component" value="Unassembled WGS sequence"/>
</dbReference>
<dbReference type="Pfam" id="PF14226">
    <property type="entry name" value="DIOX_N"/>
    <property type="match status" value="1"/>
</dbReference>
<reference evidence="3 4" key="1">
    <citation type="journal article" date="2018" name="IMA Fungus">
        <title>IMA Genome-F 9: Draft genome sequence of Annulohypoxylon stygium, Aspergillus mulundensis, Berkeleyomyces basicola (syn. Thielaviopsis basicola), Ceratocystis smalleyi, two Cercospora beticola strains, Coleophoma cylindrospora, Fusarium fracticaudum, Phialophora cf. hyalina, and Morchella septimelata.</title>
        <authorList>
            <person name="Wingfield B.D."/>
            <person name="Bills G.F."/>
            <person name="Dong Y."/>
            <person name="Huang W."/>
            <person name="Nel W.J."/>
            <person name="Swalarsk-Parry B.S."/>
            <person name="Vaghefi N."/>
            <person name="Wilken P.M."/>
            <person name="An Z."/>
            <person name="de Beer Z.W."/>
            <person name="De Vos L."/>
            <person name="Chen L."/>
            <person name="Duong T.A."/>
            <person name="Gao Y."/>
            <person name="Hammerbacher A."/>
            <person name="Kikkert J.R."/>
            <person name="Li Y."/>
            <person name="Li H."/>
            <person name="Li K."/>
            <person name="Li Q."/>
            <person name="Liu X."/>
            <person name="Ma X."/>
            <person name="Naidoo K."/>
            <person name="Pethybridge S.J."/>
            <person name="Sun J."/>
            <person name="Steenkamp E.T."/>
            <person name="van der Nest M.A."/>
            <person name="van Wyk S."/>
            <person name="Wingfield M.J."/>
            <person name="Xiong C."/>
            <person name="Yue Q."/>
            <person name="Zhang X."/>
        </authorList>
    </citation>
    <scope>NUCLEOTIDE SEQUENCE [LARGE SCALE GENOMIC DNA]</scope>
    <source>
        <strain evidence="3 4">BP 5553</strain>
    </source>
</reference>
<evidence type="ECO:0000313" key="3">
    <source>
        <dbReference type="EMBL" id="RDL37959.1"/>
    </source>
</evidence>
<dbReference type="Gene3D" id="2.60.120.330">
    <property type="entry name" value="B-lactam Antibiotic, Isopenicillin N Synthase, Chain"/>
    <property type="match status" value="1"/>
</dbReference>
<evidence type="ECO:0000313" key="4">
    <source>
        <dbReference type="Proteomes" id="UP000254866"/>
    </source>
</evidence>
<dbReference type="GeneID" id="43598241"/>
<dbReference type="InterPro" id="IPR026992">
    <property type="entry name" value="DIOX_N"/>
</dbReference>
<dbReference type="STRING" id="2656787.A0A370TR16"/>
<comment type="caution">
    <text evidence="3">The sequence shown here is derived from an EMBL/GenBank/DDBJ whole genome shotgun (WGS) entry which is preliminary data.</text>
</comment>
<sequence length="392" mass="43521">MPFLTSVKSVAARIVPRRRRKVLENHNGAAGQKVPADFLPPLRPVDLPRILPEHRSALVDHGWTKVTFHEPLDELHRSSQALFRASKEFFDLPSAQKEAYKTQAGSEEGWSHVEGEKEFISLRRLGNTPPELKEAAQAYWAEAGNYLDELLGRVAESLGLPAAALDAYSKPCAELGLDKTATMLRLFRYDCSGENQTKTVAEGMPPLYGTMDPIACASWSLLRPANHLYLAHRDLGLLSLVIGDIPGLEVWNGHEKFWFPIERTFDSPAGCVMAGRQLEKLTNMRYPGGGHRVRSYGDAEARVPGASTNSQGYRYSIVFVLRAHSPVPVNTDELTTSITGQFQAPLKGVTAHELYKEIHASVFNINIGVEERNRQKQKLAEMKTQAVSPTLN</sequence>
<dbReference type="RefSeq" id="XP_031870615.1">
    <property type="nucleotide sequence ID" value="XM_032014015.1"/>
</dbReference>
<accession>A0A370TR16</accession>
<dbReference type="SUPFAM" id="SSF51197">
    <property type="entry name" value="Clavaminate synthase-like"/>
    <property type="match status" value="1"/>
</dbReference>
<gene>
    <name evidence="3" type="ORF">BP5553_05392</name>
</gene>
<protein>
    <recommendedName>
        <fullName evidence="2">Non-haem dioxygenase N-terminal domain-containing protein</fullName>
    </recommendedName>
</protein>
<keyword evidence="4" id="KW-1185">Reference proteome</keyword>
<feature type="domain" description="Non-haem dioxygenase N-terminal" evidence="2">
    <location>
        <begin position="51"/>
        <end position="118"/>
    </location>
</feature>
<dbReference type="AlphaFoldDB" id="A0A370TR16"/>
<organism evidence="3 4">
    <name type="scientific">Venustampulla echinocandica</name>
    <dbReference type="NCBI Taxonomy" id="2656787"/>
    <lineage>
        <taxon>Eukaryota</taxon>
        <taxon>Fungi</taxon>
        <taxon>Dikarya</taxon>
        <taxon>Ascomycota</taxon>
        <taxon>Pezizomycotina</taxon>
        <taxon>Leotiomycetes</taxon>
        <taxon>Helotiales</taxon>
        <taxon>Pleuroascaceae</taxon>
        <taxon>Venustampulla</taxon>
    </lineage>
</organism>
<evidence type="ECO:0000256" key="1">
    <source>
        <dbReference type="ARBA" id="ARBA00008056"/>
    </source>
</evidence>
<evidence type="ECO:0000259" key="2">
    <source>
        <dbReference type="Pfam" id="PF14226"/>
    </source>
</evidence>
<name>A0A370TR16_9HELO</name>